<dbReference type="Proteomes" id="UP000225706">
    <property type="component" value="Unassembled WGS sequence"/>
</dbReference>
<dbReference type="EMBL" id="LSMT01000525">
    <property type="protein sequence ID" value="PFX16688.1"/>
    <property type="molecule type" value="Genomic_DNA"/>
</dbReference>
<dbReference type="AlphaFoldDB" id="A0A2B4RK05"/>
<keyword evidence="3" id="KW-0418">Kinase</keyword>
<dbReference type="GO" id="GO:0007165">
    <property type="term" value="P:signal transduction"/>
    <property type="evidence" value="ECO:0007669"/>
    <property type="project" value="InterPro"/>
</dbReference>
<evidence type="ECO:0000313" key="4">
    <source>
        <dbReference type="Proteomes" id="UP000225706"/>
    </source>
</evidence>
<accession>A0A2B4RK05</accession>
<evidence type="ECO:0000259" key="2">
    <source>
        <dbReference type="PROSITE" id="PS50017"/>
    </source>
</evidence>
<dbReference type="InterPro" id="IPR027417">
    <property type="entry name" value="P-loop_NTPase"/>
</dbReference>
<dbReference type="SUPFAM" id="SSF47986">
    <property type="entry name" value="DEATH domain"/>
    <property type="match status" value="1"/>
</dbReference>
<dbReference type="InterPro" id="IPR000488">
    <property type="entry name" value="Death_dom"/>
</dbReference>
<dbReference type="Gene3D" id="3.40.50.300">
    <property type="entry name" value="P-loop containing nucleotide triphosphate hydrolases"/>
    <property type="match status" value="2"/>
</dbReference>
<dbReference type="PANTHER" id="PTHR47508:SF1">
    <property type="entry name" value="NON-SPECIFIC SERINE_THREONINE PROTEIN KINASE"/>
    <property type="match status" value="1"/>
</dbReference>
<protein>
    <submittedName>
        <fullName evidence="3">Putative serine/threonine-protein kinase pats1</fullName>
    </submittedName>
</protein>
<dbReference type="InterPro" id="IPR032171">
    <property type="entry name" value="COR-A"/>
</dbReference>
<organism evidence="3 4">
    <name type="scientific">Stylophora pistillata</name>
    <name type="common">Smooth cauliflower coral</name>
    <dbReference type="NCBI Taxonomy" id="50429"/>
    <lineage>
        <taxon>Eukaryota</taxon>
        <taxon>Metazoa</taxon>
        <taxon>Cnidaria</taxon>
        <taxon>Anthozoa</taxon>
        <taxon>Hexacorallia</taxon>
        <taxon>Scleractinia</taxon>
        <taxon>Astrocoeniina</taxon>
        <taxon>Pocilloporidae</taxon>
        <taxon>Stylophora</taxon>
    </lineage>
</organism>
<sequence length="1196" mass="136959">MSKVDLDANPTYIEGSFLNERHSSCYKKEEGLHMGKGFSRPRGYVYEDNVERDIQEEQEREPRRQRNYEKQNEIERQIIHLEEVKSDGCVQQYDEEKVRRELKELQLEYYLCKSRKALFDYKFGDKSKKTLHPHVTQLRIALFGPTGSGKSCFINTCERAVRGAEVGLAESSSGEEWTVTLQDYLPEMFFHLVDTRGIEPITVVTHYDLLPEQERETVRREASEATGSSLSYTLFIWNYTKENRDRNTEKERMALEILQRAVEESERAVIRVMEETVPQEILERGLLALEAYNKARSEGTTVVKRVPIMLIGQYCSGKTSLKKSLKGQCFHQNEEGTSGIDADPSFFKVSHELWKVGEKDQDASPNSALLLNRHLAKCTVEHLSLKKILEVGSAGAVAPEDSDSKDVSQYLAPESSFMGVTERETLCCEELPMMPEIPDGTSDSLAHIKTGPEIENDRESKERLGNVAEILLQKIIPNEEDVYSMMWDFAGESVYYTIHPIFLTPKAIYLLVHDLSQDAHAPAKPVRCPGRYKNYTDSHCLKQNVDYLYFWMSLVASLANHCDSDPSNTTSKTLPESLPPVFLVCTHADEPFDHTDAKTLARSVYGSLMDKPSRTHLCKDFFFVDNTKSGKELECSEVVRLRKVVLAACNELQKKREAIPIKWLEFENAIQEKKENGFKYILLEEAIGMAEECDISGDKQFQTLMNFLHDQRVLIHFTETPELDKLVVLDCQWLIDVFMRAITVTPYEGEDNEFAGLWKTFEEEGILKEDLLKHVWSPFLKDKITYGSLVAIMEKFSLLCSLPLSNPSDAKEYLVPSMLMSLSLDDVKNLVDSSRIPSLFIKFKSGQVPPGLFHRLMLQFLQRSQGKQSSELRPCLSQYFSRFYPDEKKNFSVILLRHSSSIEVVFHSGEQPDVKCVQKVRRKLELVLESMRNEFRWLKGMRYEVAFICPVCCQRGAVVSQCRTHKIQSCKQEECLHFWFESEINEESNCRKNATAKDSRVRIEKFAPWTAPREIQVTNDRHAETHAACEKEIPAVEYFLSECACDATPDDFFLKLTTILELDQASLKDPNSATRTVIRTLARRAKDLERVDVFKHLRNVVPAGVIGPTLAEHIDVSDIPLDQRRRLTMNLSSGEEWKMVAEELGLKPFEIQFLDKRHKDPFEAVLSFVSQQGPLSVGSLYDLLNKLGYPLMADVL</sequence>
<dbReference type="CDD" id="cd00882">
    <property type="entry name" value="Ras_like_GTPase"/>
    <property type="match status" value="1"/>
</dbReference>
<gene>
    <name evidence="3" type="primary">pats1</name>
    <name evidence="3" type="ORF">AWC38_SpisGene19007</name>
</gene>
<evidence type="ECO:0000256" key="1">
    <source>
        <dbReference type="ARBA" id="ARBA00022737"/>
    </source>
</evidence>
<keyword evidence="1" id="KW-0677">Repeat</keyword>
<proteinExistence type="predicted"/>
<dbReference type="Gene3D" id="1.10.10.10">
    <property type="entry name" value="Winged helix-like DNA-binding domain superfamily/Winged helix DNA-binding domain"/>
    <property type="match status" value="1"/>
</dbReference>
<dbReference type="Gene3D" id="1.10.533.10">
    <property type="entry name" value="Death Domain, Fas"/>
    <property type="match status" value="1"/>
</dbReference>
<name>A0A2B4RK05_STYPI</name>
<dbReference type="InterPro" id="IPR011029">
    <property type="entry name" value="DEATH-like_dom_sf"/>
</dbReference>
<evidence type="ECO:0000313" key="3">
    <source>
        <dbReference type="EMBL" id="PFX16688.1"/>
    </source>
</evidence>
<dbReference type="GO" id="GO:0016301">
    <property type="term" value="F:kinase activity"/>
    <property type="evidence" value="ECO:0007669"/>
    <property type="project" value="UniProtKB-KW"/>
</dbReference>
<reference evidence="4" key="1">
    <citation type="journal article" date="2017" name="bioRxiv">
        <title>Comparative analysis of the genomes of Stylophora pistillata and Acropora digitifera provides evidence for extensive differences between species of corals.</title>
        <authorList>
            <person name="Voolstra C.R."/>
            <person name="Li Y."/>
            <person name="Liew Y.J."/>
            <person name="Baumgarten S."/>
            <person name="Zoccola D."/>
            <person name="Flot J.-F."/>
            <person name="Tambutte S."/>
            <person name="Allemand D."/>
            <person name="Aranda M."/>
        </authorList>
    </citation>
    <scope>NUCLEOTIDE SEQUENCE [LARGE SCALE GENOMIC DNA]</scope>
</reference>
<dbReference type="InterPro" id="IPR036388">
    <property type="entry name" value="WH-like_DNA-bd_sf"/>
</dbReference>
<comment type="caution">
    <text evidence="3">The sequence shown here is derived from an EMBL/GenBank/DDBJ whole genome shotgun (WGS) entry which is preliminary data.</text>
</comment>
<dbReference type="PROSITE" id="PS50017">
    <property type="entry name" value="DEATH_DOMAIN"/>
    <property type="match status" value="1"/>
</dbReference>
<dbReference type="SUPFAM" id="SSF52540">
    <property type="entry name" value="P-loop containing nucleoside triphosphate hydrolases"/>
    <property type="match status" value="2"/>
</dbReference>
<dbReference type="OrthoDB" id="5972881at2759"/>
<keyword evidence="3" id="KW-0808">Transferase</keyword>
<dbReference type="PANTHER" id="PTHR47508">
    <property type="entry name" value="SAM DOMAIN-CONTAINING PROTEIN-RELATED"/>
    <property type="match status" value="1"/>
</dbReference>
<dbReference type="Pfam" id="PF16095">
    <property type="entry name" value="COR-A"/>
    <property type="match status" value="1"/>
</dbReference>
<feature type="domain" description="Death" evidence="2">
    <location>
        <begin position="1134"/>
        <end position="1196"/>
    </location>
</feature>
<keyword evidence="4" id="KW-1185">Reference proteome</keyword>